<feature type="region of interest" description="Disordered" evidence="5">
    <location>
        <begin position="1"/>
        <end position="26"/>
    </location>
</feature>
<dbReference type="InterPro" id="IPR001841">
    <property type="entry name" value="Znf_RING"/>
</dbReference>
<feature type="compositionally biased region" description="Basic and acidic residues" evidence="5">
    <location>
        <begin position="17"/>
        <end position="26"/>
    </location>
</feature>
<dbReference type="SUPFAM" id="SSF57850">
    <property type="entry name" value="RING/U-box"/>
    <property type="match status" value="1"/>
</dbReference>
<reference evidence="7" key="1">
    <citation type="submission" date="2021-01" db="EMBL/GenBank/DDBJ databases">
        <authorList>
            <person name="Corre E."/>
            <person name="Pelletier E."/>
            <person name="Niang G."/>
            <person name="Scheremetjew M."/>
            <person name="Finn R."/>
            <person name="Kale V."/>
            <person name="Holt S."/>
            <person name="Cochrane G."/>
            <person name="Meng A."/>
            <person name="Brown T."/>
            <person name="Cohen L."/>
        </authorList>
    </citation>
    <scope>NUCLEOTIDE SEQUENCE</scope>
    <source>
        <strain evidence="7">DIVA3 518/3/11/1/6</strain>
    </source>
</reference>
<evidence type="ECO:0000313" key="7">
    <source>
        <dbReference type="EMBL" id="CAE2231115.1"/>
    </source>
</evidence>
<proteinExistence type="predicted"/>
<dbReference type="Pfam" id="PF00097">
    <property type="entry name" value="zf-C3HC4"/>
    <property type="match status" value="1"/>
</dbReference>
<evidence type="ECO:0000256" key="5">
    <source>
        <dbReference type="SAM" id="MobiDB-lite"/>
    </source>
</evidence>
<keyword evidence="3" id="KW-0862">Zinc</keyword>
<evidence type="ECO:0000256" key="3">
    <source>
        <dbReference type="ARBA" id="ARBA00022833"/>
    </source>
</evidence>
<dbReference type="EMBL" id="HBKP01018660">
    <property type="protein sequence ID" value="CAE2231115.1"/>
    <property type="molecule type" value="Transcribed_RNA"/>
</dbReference>
<dbReference type="GO" id="GO:0008270">
    <property type="term" value="F:zinc ion binding"/>
    <property type="evidence" value="ECO:0007669"/>
    <property type="project" value="UniProtKB-KW"/>
</dbReference>
<dbReference type="Gene3D" id="3.30.40.10">
    <property type="entry name" value="Zinc/RING finger domain, C3HC4 (zinc finger)"/>
    <property type="match status" value="1"/>
</dbReference>
<gene>
    <name evidence="7" type="ORF">VSP0166_LOCUS13240</name>
</gene>
<evidence type="ECO:0000256" key="4">
    <source>
        <dbReference type="PROSITE-ProRule" id="PRU00175"/>
    </source>
</evidence>
<keyword evidence="1" id="KW-0479">Metal-binding</keyword>
<dbReference type="PANTHER" id="PTHR45865:SF1">
    <property type="entry name" value="E3 UBIQUITIN-PROTEIN LIGASE SHPRH"/>
    <property type="match status" value="1"/>
</dbReference>
<dbReference type="InterPro" id="IPR052583">
    <property type="entry name" value="ATP-helicase/E3_Ub-Ligase"/>
</dbReference>
<dbReference type="PANTHER" id="PTHR45865">
    <property type="entry name" value="E3 UBIQUITIN-PROTEIN LIGASE SHPRH FAMILY MEMBER"/>
    <property type="match status" value="1"/>
</dbReference>
<keyword evidence="2 4" id="KW-0863">Zinc-finger</keyword>
<dbReference type="InterPro" id="IPR017907">
    <property type="entry name" value="Znf_RING_CS"/>
</dbReference>
<dbReference type="PROSITE" id="PS50089">
    <property type="entry name" value="ZF_RING_2"/>
    <property type="match status" value="1"/>
</dbReference>
<evidence type="ECO:0000259" key="6">
    <source>
        <dbReference type="PROSITE" id="PS50089"/>
    </source>
</evidence>
<dbReference type="PROSITE" id="PS00518">
    <property type="entry name" value="ZF_RING_1"/>
    <property type="match status" value="1"/>
</dbReference>
<feature type="domain" description="RING-type" evidence="6">
    <location>
        <begin position="186"/>
        <end position="225"/>
    </location>
</feature>
<evidence type="ECO:0000256" key="1">
    <source>
        <dbReference type="ARBA" id="ARBA00022723"/>
    </source>
</evidence>
<accession>A0A7S4IJ87</accession>
<dbReference type="InterPro" id="IPR013083">
    <property type="entry name" value="Znf_RING/FYVE/PHD"/>
</dbReference>
<organism evidence="7">
    <name type="scientific">Vannella robusta</name>
    <dbReference type="NCBI Taxonomy" id="1487602"/>
    <lineage>
        <taxon>Eukaryota</taxon>
        <taxon>Amoebozoa</taxon>
        <taxon>Discosea</taxon>
        <taxon>Flabellinia</taxon>
        <taxon>Vannellidae</taxon>
        <taxon>Vannella</taxon>
    </lineage>
</organism>
<dbReference type="AlphaFoldDB" id="A0A7S4IJ87"/>
<sequence>MPRSARSACFYPPPKQSKLERSDTIEVKQDEQIQRTTRVKISASSKEIEFVTLSPIEKAIYDGLCLNEKPLDFQRRRFLMDAEHHSIFGRLDDPSLPRRSYLLYIREFKDSCKQLKDLEAHIRKMDDYLATSGADMHEFILERLQNSQDSSRTSGMNRVRGEIVKNIRKATYFSQLMLGETTNEICDTCGKYFSCRTILPCKHEVCSPCMLPIAAAAGSTCPTCNEPVDLSEVKMPSIELPLHVHSSESDEDEWFLKIQMSKGSKFAAIVRYLYNMMHSTSNVKTIVFSLKENSLLDLLETLKEIDSEAVNDQIILCNGDVHTRTTQLEKFTQTGPGAVRILLLSPENITPDAHLDIATHVVLIDPIRESEGEAKPNDREILLEPERTTQFLVVDTIDQTDYEDVYGTVVVPRRQVPKSARK</sequence>
<evidence type="ECO:0000256" key="2">
    <source>
        <dbReference type="ARBA" id="ARBA00022771"/>
    </source>
</evidence>
<name>A0A7S4IJ87_9EUKA</name>
<protein>
    <recommendedName>
        <fullName evidence="6">RING-type domain-containing protein</fullName>
    </recommendedName>
</protein>
<dbReference type="InterPro" id="IPR018957">
    <property type="entry name" value="Znf_C3HC4_RING-type"/>
</dbReference>